<dbReference type="EMBL" id="JAHOEF010000098">
    <property type="protein sequence ID" value="MBV3383616.1"/>
    <property type="molecule type" value="Genomic_DNA"/>
</dbReference>
<gene>
    <name evidence="2" type="ORF">KSV97_10440</name>
    <name evidence="3" type="ORF">KSW06_10375</name>
</gene>
<proteinExistence type="predicted"/>
<evidence type="ECO:0000313" key="2">
    <source>
        <dbReference type="EMBL" id="MBV3383616.1"/>
    </source>
</evidence>
<accession>A0AAW4MTG0</accession>
<organism evidence="2 4">
    <name type="scientific">Catenibacterium mitsuokai</name>
    <dbReference type="NCBI Taxonomy" id="100886"/>
    <lineage>
        <taxon>Bacteria</taxon>
        <taxon>Bacillati</taxon>
        <taxon>Bacillota</taxon>
        <taxon>Erysipelotrichia</taxon>
        <taxon>Erysipelotrichales</taxon>
        <taxon>Coprobacillaceae</taxon>
        <taxon>Catenibacterium</taxon>
    </lineage>
</organism>
<feature type="domain" description="HD/PDEase" evidence="1">
    <location>
        <begin position="24"/>
        <end position="156"/>
    </location>
</feature>
<name>A0AAW4MTG0_9FIRM</name>
<dbReference type="RefSeq" id="WP_217748267.1">
    <property type="nucleotide sequence ID" value="NZ_JAHOEB010000097.1"/>
</dbReference>
<dbReference type="InterPro" id="IPR003607">
    <property type="entry name" value="HD/PDEase_dom"/>
</dbReference>
<reference evidence="2 5" key="1">
    <citation type="submission" date="2021-06" db="EMBL/GenBank/DDBJ databases">
        <title>Collection of gut derived symbiotic bacterial strains cultured from healthy donors.</title>
        <authorList>
            <person name="Lin H."/>
            <person name="Littmann E."/>
            <person name="Pamer E.G."/>
        </authorList>
    </citation>
    <scope>NUCLEOTIDE SEQUENCE</scope>
    <source>
        <strain evidence="3 5">MSK.21.70</strain>
        <strain evidence="2">MSK.21.82</strain>
    </source>
</reference>
<comment type="caution">
    <text evidence="2">The sequence shown here is derived from an EMBL/GenBank/DDBJ whole genome shotgun (WGS) entry which is preliminary data.</text>
</comment>
<evidence type="ECO:0000259" key="1">
    <source>
        <dbReference type="SMART" id="SM00471"/>
    </source>
</evidence>
<dbReference type="EMBL" id="JAHOEL010000097">
    <property type="protein sequence ID" value="MBV3393640.1"/>
    <property type="molecule type" value="Genomic_DNA"/>
</dbReference>
<dbReference type="Proteomes" id="UP001196408">
    <property type="component" value="Unassembled WGS sequence"/>
</dbReference>
<dbReference type="SMART" id="SM00471">
    <property type="entry name" value="HDc"/>
    <property type="match status" value="1"/>
</dbReference>
<dbReference type="Pfam" id="PF01966">
    <property type="entry name" value="HD"/>
    <property type="match status" value="1"/>
</dbReference>
<dbReference type="CDD" id="cd00077">
    <property type="entry name" value="HDc"/>
    <property type="match status" value="1"/>
</dbReference>
<evidence type="ECO:0000313" key="4">
    <source>
        <dbReference type="Proteomes" id="UP001196408"/>
    </source>
</evidence>
<protein>
    <submittedName>
        <fullName evidence="2">HD domain-containing protein</fullName>
    </submittedName>
</protein>
<dbReference type="Proteomes" id="UP001197492">
    <property type="component" value="Unassembled WGS sequence"/>
</dbReference>
<keyword evidence="5" id="KW-1185">Reference proteome</keyword>
<dbReference type="AlphaFoldDB" id="A0AAW4MTG0"/>
<dbReference type="InterPro" id="IPR006674">
    <property type="entry name" value="HD_domain"/>
</dbReference>
<sequence length="256" mass="30749">MINLEHAKKAFDNYVNRYDLSIPHIHLKYVHSYKVMDVMGELCDMKEKTEEKDLCLLIGLLHDIGRFEQFRVYHSFLDRETVDHAMYSSHVLFEEGLIREFIEEDTYDTIIKNAIEQHNKYKVEEGFSEEELFYIHMIRDADKLDHFRVKDVEKDIVLLGVTYEEAGKESITDEVYQQFCKHQLIYAPTRKTHLDMWISYIAFIFDLYFDESKSYIEKNHYIERSFDKIKIEDLEILKKYRALEKCALEYIKGGHI</sequence>
<evidence type="ECO:0000313" key="3">
    <source>
        <dbReference type="EMBL" id="MBV3393640.1"/>
    </source>
</evidence>
<evidence type="ECO:0000313" key="5">
    <source>
        <dbReference type="Proteomes" id="UP001197492"/>
    </source>
</evidence>